<dbReference type="InterPro" id="IPR006645">
    <property type="entry name" value="NGN-like_dom"/>
</dbReference>
<feature type="domain" description="NusG-like N-terminal" evidence="4">
    <location>
        <begin position="7"/>
        <end position="103"/>
    </location>
</feature>
<gene>
    <name evidence="5" type="ORF">GCM10010862_45370</name>
</gene>
<protein>
    <recommendedName>
        <fullName evidence="4">NusG-like N-terminal domain-containing protein</fullName>
    </recommendedName>
</protein>
<dbReference type="RefSeq" id="WP_284342668.1">
    <property type="nucleotide sequence ID" value="NZ_BSNS01000023.1"/>
</dbReference>
<dbReference type="Gene3D" id="2.30.30.30">
    <property type="match status" value="1"/>
</dbReference>
<dbReference type="InterPro" id="IPR014722">
    <property type="entry name" value="Rib_uL2_dom2"/>
</dbReference>
<comment type="caution">
    <text evidence="5">The sequence shown here is derived from an EMBL/GenBank/DDBJ whole genome shotgun (WGS) entry which is preliminary data.</text>
</comment>
<name>A0ABQ5WC46_9HYPH</name>
<sequence length="205" mass="23040">MTGFKRNWYVLVVPAQKEYVAAFLLEKVGADVYVPTETRWRRKNRYAKTKEEFAFPVAPRYVFAGFAGPVPWHRVFSVSLVKAVVGIGGVPQLIEEGRMARFRARIPNGRLTIETVEVRVKGGRTIEKGVKHRIVSEAHAPAEQRFMASGKEFSAGDEVEIVEGPFRDRMVTVEEINGPMATIMLELFGEARAVEVPVKHLEKVA</sequence>
<dbReference type="SUPFAM" id="SSF50104">
    <property type="entry name" value="Translation proteins SH3-like domain"/>
    <property type="match status" value="1"/>
</dbReference>
<dbReference type="InterPro" id="IPR008991">
    <property type="entry name" value="Translation_prot_SH3-like_sf"/>
</dbReference>
<proteinExistence type="predicted"/>
<reference evidence="6" key="1">
    <citation type="journal article" date="2019" name="Int. J. Syst. Evol. Microbiol.">
        <title>The Global Catalogue of Microorganisms (GCM) 10K type strain sequencing project: providing services to taxonomists for standard genome sequencing and annotation.</title>
        <authorList>
            <consortium name="The Broad Institute Genomics Platform"/>
            <consortium name="The Broad Institute Genome Sequencing Center for Infectious Disease"/>
            <person name="Wu L."/>
            <person name="Ma J."/>
        </authorList>
    </citation>
    <scope>NUCLEOTIDE SEQUENCE [LARGE SCALE GENOMIC DNA]</scope>
    <source>
        <strain evidence="6">NBRC 112416</strain>
    </source>
</reference>
<organism evidence="5 6">
    <name type="scientific">Devosia nitrariae</name>
    <dbReference type="NCBI Taxonomy" id="2071872"/>
    <lineage>
        <taxon>Bacteria</taxon>
        <taxon>Pseudomonadati</taxon>
        <taxon>Pseudomonadota</taxon>
        <taxon>Alphaproteobacteria</taxon>
        <taxon>Hyphomicrobiales</taxon>
        <taxon>Devosiaceae</taxon>
        <taxon>Devosia</taxon>
    </lineage>
</organism>
<dbReference type="InterPro" id="IPR036735">
    <property type="entry name" value="NGN_dom_sf"/>
</dbReference>
<dbReference type="InterPro" id="IPR043425">
    <property type="entry name" value="NusG-like"/>
</dbReference>
<keyword evidence="6" id="KW-1185">Reference proteome</keyword>
<dbReference type="Proteomes" id="UP001156691">
    <property type="component" value="Unassembled WGS sequence"/>
</dbReference>
<keyword evidence="2" id="KW-0805">Transcription regulation</keyword>
<keyword evidence="3" id="KW-0804">Transcription</keyword>
<evidence type="ECO:0000313" key="5">
    <source>
        <dbReference type="EMBL" id="GLQ57278.1"/>
    </source>
</evidence>
<evidence type="ECO:0000256" key="1">
    <source>
        <dbReference type="ARBA" id="ARBA00022814"/>
    </source>
</evidence>
<evidence type="ECO:0000313" key="6">
    <source>
        <dbReference type="Proteomes" id="UP001156691"/>
    </source>
</evidence>
<dbReference type="PANTHER" id="PTHR30265">
    <property type="entry name" value="RHO-INTERACTING TRANSCRIPTION TERMINATION FACTOR NUSG"/>
    <property type="match status" value="1"/>
</dbReference>
<evidence type="ECO:0000256" key="2">
    <source>
        <dbReference type="ARBA" id="ARBA00023015"/>
    </source>
</evidence>
<dbReference type="PANTHER" id="PTHR30265:SF4">
    <property type="entry name" value="KOW MOTIF FAMILY PROTEIN, EXPRESSED"/>
    <property type="match status" value="1"/>
</dbReference>
<dbReference type="CDD" id="cd06091">
    <property type="entry name" value="KOW_NusG"/>
    <property type="match status" value="1"/>
</dbReference>
<dbReference type="Gene3D" id="3.30.70.940">
    <property type="entry name" value="NusG, N-terminal domain"/>
    <property type="match status" value="1"/>
</dbReference>
<dbReference type="EMBL" id="BSNS01000023">
    <property type="protein sequence ID" value="GLQ57278.1"/>
    <property type="molecule type" value="Genomic_DNA"/>
</dbReference>
<evidence type="ECO:0000259" key="4">
    <source>
        <dbReference type="Pfam" id="PF02357"/>
    </source>
</evidence>
<keyword evidence="1" id="KW-0889">Transcription antitermination</keyword>
<evidence type="ECO:0000256" key="3">
    <source>
        <dbReference type="ARBA" id="ARBA00023163"/>
    </source>
</evidence>
<dbReference type="SUPFAM" id="SSF82679">
    <property type="entry name" value="N-utilization substance G protein NusG, N-terminal domain"/>
    <property type="match status" value="1"/>
</dbReference>
<dbReference type="Pfam" id="PF02357">
    <property type="entry name" value="NusG"/>
    <property type="match status" value="1"/>
</dbReference>
<accession>A0ABQ5WC46</accession>